<reference evidence="1" key="2">
    <citation type="submission" date="2014-03" db="EMBL/GenBank/DDBJ databases">
        <title>The whipworm genome and dual-species transcriptomics of an intimate host-pathogen interaction.</title>
        <authorList>
            <person name="Foth B.J."/>
            <person name="Tsai I.J."/>
            <person name="Reid A.J."/>
            <person name="Bancroft A.J."/>
            <person name="Nichol S."/>
            <person name="Tracey A."/>
            <person name="Holroyd N."/>
            <person name="Cotton J.A."/>
            <person name="Stanley E.J."/>
            <person name="Zarowiecki M."/>
            <person name="Liu J.Z."/>
            <person name="Huckvale T."/>
            <person name="Cooper P.J."/>
            <person name="Grencis R.K."/>
            <person name="Berriman M."/>
        </authorList>
    </citation>
    <scope>NUCLEOTIDE SEQUENCE [LARGE SCALE GENOMIC DNA]</scope>
</reference>
<dbReference type="EMBL" id="HG805953">
    <property type="protein sequence ID" value="CDW55419.1"/>
    <property type="molecule type" value="Genomic_DNA"/>
</dbReference>
<organism evidence="1 2">
    <name type="scientific">Trichuris trichiura</name>
    <name type="common">Whipworm</name>
    <name type="synonym">Trichocephalus trichiurus</name>
    <dbReference type="NCBI Taxonomy" id="36087"/>
    <lineage>
        <taxon>Eukaryota</taxon>
        <taxon>Metazoa</taxon>
        <taxon>Ecdysozoa</taxon>
        <taxon>Nematoda</taxon>
        <taxon>Enoplea</taxon>
        <taxon>Dorylaimia</taxon>
        <taxon>Trichinellida</taxon>
        <taxon>Trichuridae</taxon>
        <taxon>Trichuris</taxon>
    </lineage>
</organism>
<name>A0A077Z6H0_TRITR</name>
<proteinExistence type="predicted"/>
<reference evidence="1" key="1">
    <citation type="submission" date="2014-01" db="EMBL/GenBank/DDBJ databases">
        <authorList>
            <person name="Aslett M."/>
        </authorList>
    </citation>
    <scope>NUCLEOTIDE SEQUENCE</scope>
</reference>
<accession>A0A077Z6H0</accession>
<gene>
    <name evidence="1" type="ORF">TTRE_0000369101</name>
</gene>
<evidence type="ECO:0000313" key="1">
    <source>
        <dbReference type="EMBL" id="CDW55419.1"/>
    </source>
</evidence>
<keyword evidence="2" id="KW-1185">Reference proteome</keyword>
<dbReference type="SUPFAM" id="SSF50729">
    <property type="entry name" value="PH domain-like"/>
    <property type="match status" value="1"/>
</dbReference>
<dbReference type="OrthoDB" id="10337026at2759"/>
<evidence type="ECO:0000313" key="2">
    <source>
        <dbReference type="Proteomes" id="UP000030665"/>
    </source>
</evidence>
<dbReference type="Proteomes" id="UP000030665">
    <property type="component" value="Unassembled WGS sequence"/>
</dbReference>
<sequence length="425" mass="47999">MVRSRITVTLDFDSAVLNMDGIQNPLLNNLWLGCVNIKCSKPYRTTWHKRHAKLSDGKLSFYKFKTDVIWDLAPVKTIYASKVFGITFHSVKGKSTPKNCVMPWNCVQLDFCYNRKKIMHVRFPKLETVNLWMSVFAGGTKKVISKPERKEIKFSRAYFKTYTVKRNWQHGDIESIELKSTNGTTKKVSEQTASQTREDKFLGKKLQQCAVTQGTGLVRGTLSPHKPREASTDVPTTLANTIMTEVTVHGCNKETSADSSLERDLAALCSIENTEDIGKVETLTKIEQDSQTRQPEQTTLESQDTLNTRCDGRMVESERSFRNGEKFFVKANGITSLPENCCCNTLNEEQKCDCRPCHSEPCAIAHPPFAKLRDRVGTLLFQHGCYASVLSTPVSNKQTTMTQEITWPTKTCGGANKFENYAHHL</sequence>
<dbReference type="CDD" id="cd00821">
    <property type="entry name" value="PH"/>
    <property type="match status" value="1"/>
</dbReference>
<dbReference type="PROSITE" id="PS51257">
    <property type="entry name" value="PROKAR_LIPOPROTEIN"/>
    <property type="match status" value="1"/>
</dbReference>
<dbReference type="AlphaFoldDB" id="A0A077Z6H0"/>
<protein>
    <submittedName>
        <fullName evidence="1">Dynein heavy chain</fullName>
    </submittedName>
</protein>